<accession>A0A4P2Q0P5</accession>
<dbReference type="AlphaFoldDB" id="A0A4P2Q0P5"/>
<evidence type="ECO:0000313" key="5">
    <source>
        <dbReference type="EMBL" id="AUX22759.1"/>
    </source>
</evidence>
<evidence type="ECO:0000256" key="1">
    <source>
        <dbReference type="ARBA" id="ARBA00008779"/>
    </source>
</evidence>
<feature type="compositionally biased region" description="Low complexity" evidence="2">
    <location>
        <begin position="41"/>
        <end position="86"/>
    </location>
</feature>
<dbReference type="PANTHER" id="PTHR42693">
    <property type="entry name" value="ARYLSULFATASE FAMILY MEMBER"/>
    <property type="match status" value="1"/>
</dbReference>
<dbReference type="CDD" id="cd16148">
    <property type="entry name" value="sulfatase_like"/>
    <property type="match status" value="1"/>
</dbReference>
<organism evidence="5 6">
    <name type="scientific">Sorangium cellulosum</name>
    <name type="common">Polyangium cellulosum</name>
    <dbReference type="NCBI Taxonomy" id="56"/>
    <lineage>
        <taxon>Bacteria</taxon>
        <taxon>Pseudomonadati</taxon>
        <taxon>Myxococcota</taxon>
        <taxon>Polyangia</taxon>
        <taxon>Polyangiales</taxon>
        <taxon>Polyangiaceae</taxon>
        <taxon>Sorangium</taxon>
    </lineage>
</organism>
<dbReference type="InterPro" id="IPR016024">
    <property type="entry name" value="ARM-type_fold"/>
</dbReference>
<evidence type="ECO:0000259" key="4">
    <source>
        <dbReference type="Pfam" id="PF00884"/>
    </source>
</evidence>
<dbReference type="InterPro" id="IPR004155">
    <property type="entry name" value="PBS_lyase_HEAT"/>
</dbReference>
<dbReference type="InterPro" id="IPR011989">
    <property type="entry name" value="ARM-like"/>
</dbReference>
<keyword evidence="3" id="KW-0812">Transmembrane</keyword>
<comment type="similarity">
    <text evidence="1">Belongs to the sulfatase family.</text>
</comment>
<evidence type="ECO:0000313" key="6">
    <source>
        <dbReference type="Proteomes" id="UP000295781"/>
    </source>
</evidence>
<name>A0A4P2Q0P5_SORCE</name>
<evidence type="ECO:0000256" key="3">
    <source>
        <dbReference type="SAM" id="Phobius"/>
    </source>
</evidence>
<reference evidence="5 6" key="1">
    <citation type="submission" date="2015-09" db="EMBL/GenBank/DDBJ databases">
        <title>Sorangium comparison.</title>
        <authorList>
            <person name="Zaburannyi N."/>
            <person name="Bunk B."/>
            <person name="Overmann J."/>
            <person name="Mueller R."/>
        </authorList>
    </citation>
    <scope>NUCLEOTIDE SEQUENCE [LARGE SCALE GENOMIC DNA]</scope>
    <source>
        <strain evidence="5 6">So ceGT47</strain>
    </source>
</reference>
<protein>
    <recommendedName>
        <fullName evidence="4">Sulfatase N-terminal domain-containing protein</fullName>
    </recommendedName>
</protein>
<dbReference type="InterPro" id="IPR050738">
    <property type="entry name" value="Sulfatase"/>
</dbReference>
<feature type="transmembrane region" description="Helical" evidence="3">
    <location>
        <begin position="144"/>
        <end position="163"/>
    </location>
</feature>
<dbReference type="SUPFAM" id="SSF53649">
    <property type="entry name" value="Alkaline phosphatase-like"/>
    <property type="match status" value="1"/>
</dbReference>
<dbReference type="PANTHER" id="PTHR42693:SF33">
    <property type="entry name" value="ARYLSULFATASE"/>
    <property type="match status" value="1"/>
</dbReference>
<dbReference type="InterPro" id="IPR017850">
    <property type="entry name" value="Alkaline_phosphatase_core_sf"/>
</dbReference>
<feature type="transmembrane region" description="Helical" evidence="3">
    <location>
        <begin position="236"/>
        <end position="254"/>
    </location>
</feature>
<dbReference type="GO" id="GO:0004065">
    <property type="term" value="F:arylsulfatase activity"/>
    <property type="evidence" value="ECO:0007669"/>
    <property type="project" value="TreeGrafter"/>
</dbReference>
<feature type="transmembrane region" description="Helical" evidence="3">
    <location>
        <begin position="170"/>
        <end position="191"/>
    </location>
</feature>
<feature type="transmembrane region" description="Helical" evidence="3">
    <location>
        <begin position="266"/>
        <end position="285"/>
    </location>
</feature>
<proteinExistence type="inferred from homology"/>
<feature type="compositionally biased region" description="Pro residues" evidence="2">
    <location>
        <begin position="1140"/>
        <end position="1150"/>
    </location>
</feature>
<feature type="region of interest" description="Disordered" evidence="2">
    <location>
        <begin position="1136"/>
        <end position="1170"/>
    </location>
</feature>
<feature type="region of interest" description="Disordered" evidence="2">
    <location>
        <begin position="652"/>
        <end position="677"/>
    </location>
</feature>
<dbReference type="RefSeq" id="WP_165373232.1">
    <property type="nucleotide sequence ID" value="NZ_CP012670.1"/>
</dbReference>
<dbReference type="Gene3D" id="3.40.720.10">
    <property type="entry name" value="Alkaline Phosphatase, subunit A"/>
    <property type="match status" value="1"/>
</dbReference>
<dbReference type="Pfam" id="PF00884">
    <property type="entry name" value="Sulfatase"/>
    <property type="match status" value="1"/>
</dbReference>
<keyword evidence="3" id="KW-1133">Transmembrane helix</keyword>
<feature type="transmembrane region" description="Helical" evidence="3">
    <location>
        <begin position="306"/>
        <end position="324"/>
    </location>
</feature>
<dbReference type="InterPro" id="IPR000917">
    <property type="entry name" value="Sulfatase_N"/>
</dbReference>
<feature type="domain" description="Sulfatase N-terminal" evidence="4">
    <location>
        <begin position="380"/>
        <end position="640"/>
    </location>
</feature>
<dbReference type="Gene3D" id="1.25.10.10">
    <property type="entry name" value="Leucine-rich Repeat Variant"/>
    <property type="match status" value="2"/>
</dbReference>
<gene>
    <name evidence="5" type="ORF">SOCEGT47_032690</name>
</gene>
<dbReference type="Proteomes" id="UP000295781">
    <property type="component" value="Chromosome"/>
</dbReference>
<feature type="region of interest" description="Disordered" evidence="2">
    <location>
        <begin position="1"/>
        <end position="92"/>
    </location>
</feature>
<feature type="compositionally biased region" description="Basic and acidic residues" evidence="2">
    <location>
        <begin position="1153"/>
        <end position="1170"/>
    </location>
</feature>
<evidence type="ECO:0000256" key="2">
    <source>
        <dbReference type="SAM" id="MobiDB-lite"/>
    </source>
</evidence>
<dbReference type="SMART" id="SM00567">
    <property type="entry name" value="EZ_HEAT"/>
    <property type="match status" value="4"/>
</dbReference>
<feature type="transmembrane region" description="Helical" evidence="3">
    <location>
        <begin position="106"/>
        <end position="124"/>
    </location>
</feature>
<dbReference type="SUPFAM" id="SSF48371">
    <property type="entry name" value="ARM repeat"/>
    <property type="match status" value="1"/>
</dbReference>
<feature type="transmembrane region" description="Helical" evidence="3">
    <location>
        <begin position="203"/>
        <end position="224"/>
    </location>
</feature>
<dbReference type="EMBL" id="CP012670">
    <property type="protein sequence ID" value="AUX22759.1"/>
    <property type="molecule type" value="Genomic_DNA"/>
</dbReference>
<keyword evidence="3" id="KW-0472">Membrane</keyword>
<sequence>MTDRNGAAPMRPRGHGGGRFSGGPTPSGRAALGSRPDTTVGAEALAGASASQAGLSRPPAAPRPQAGPARPSTPAPAASRATFASGGSDAPPRKLETEIGWRMADAYLALTALAAAELLVVGALRWRELVGPYELARALRDLLPLALAAAAPCAALLGAVLEVTMRAERAAFRAVATLLAGAFGGAVAFGVSTGRMLEGGRRAPFIAAVALVGAGAAFALAPRVARTLRRARAADLGRWLVLAVACAVVLLEIANARVLPRLYPAFHLGLAALTLVVATFATPALPARAARDGDRDVRRSPRLARAALALVLFAFGAALAPGAAERLSFADNIRLIYATHGPLLGHVVGLAAVLSPPEPLDAAPLDERASGHAIDLRGRDIVLISVDALRADHVGAYGYERKITPNIDRLAAEGVRFEAAYTPTPHTSYAVSSLMTGKYIRPLVLQGLGEDSETFAQHLRRYGYKTAGFYPPAVFFIDGERFGALRDRALDFEYQKIEFASASLRVEQVRTYLAGLAPEQRAFLWVHLFEPHEPYEAHPEHPLGDRDIDRYDAEIAVADAGVGAIVEEIRKGRPNAVVIVTADHGEEFGEHGGRYHGTTVYEEQARVPLIVSAPGLLSPRAVRAPVQLVDLLPTVLAGLGIPRPARVRGTDLGPLLAGGDEAAEQGRAAPPGGPPPLPGFAFSETDTQTLLAKGTLRLVCARKIGACALYDVATDPRQQEDVSALRPAELAAMRAELRSVEASHGRYEVRGLRREGKGWPDALRRGIAGDADAVVEVAALLDDADVAIRRKAGEVLFDLRRAEAAPSLRLALVRDEDDEVRRWAALALTRLGEGAPLTRDLVVDRDRKWRRLAALALAESGDRRGDDVLVAWLREAVRGAERGDGAADGEPTTFERTREIIDALAKIRVKAALPPLIAALGDVRLRPYAAAALAAIGEDAARPALAERLGQEPYQTARVAIAEALVKLGAGPELRAPLLRMLGTPDPLPGGLGFALRADILDLLGGPRERDLGRLRRFAKSGVGLAVVIPKAGNGKGVRVLCRARTDDGRPGEVRFGAPKRGVLPPKRDGNSLVPARAPELDPERAVTLAIPPGSEPTEAFATLPPAAGAKPGHFGNFVVYATQNVEVSACAVVPLSDEIPPPPPAPWSPEEPGARPRSGDGAPDAHRPD</sequence>